<name>A0AC60NTC1_IXOPE</name>
<proteinExistence type="predicted"/>
<sequence length="184" mass="19717">MDSSQGSKIQLDMLRYSDSMGLVAVEGSKETHADAKAHCKDVAFGCPDGYECRTPKEGCSGHCECYDPVGNVTLAQGCPVRVKTCKEGHFCVPEKAGECLSCNCDTPCAQATGMFSCQPKENQACTRRLVRGSCPVCQCETCPPQDCPRDCYVIQLDAGCKQVCICTAKDGVPFALLSASTVQY</sequence>
<keyword evidence="2" id="KW-1185">Reference proteome</keyword>
<accession>A0AC60NTC1</accession>
<protein>
    <submittedName>
        <fullName evidence="1">Uncharacterized protein</fullName>
    </submittedName>
</protein>
<dbReference type="EMBL" id="JABSTQ010011532">
    <property type="protein sequence ID" value="KAG0410342.1"/>
    <property type="molecule type" value="Genomic_DNA"/>
</dbReference>
<organism evidence="1 2">
    <name type="scientific">Ixodes persulcatus</name>
    <name type="common">Taiga tick</name>
    <dbReference type="NCBI Taxonomy" id="34615"/>
    <lineage>
        <taxon>Eukaryota</taxon>
        <taxon>Metazoa</taxon>
        <taxon>Ecdysozoa</taxon>
        <taxon>Arthropoda</taxon>
        <taxon>Chelicerata</taxon>
        <taxon>Arachnida</taxon>
        <taxon>Acari</taxon>
        <taxon>Parasitiformes</taxon>
        <taxon>Ixodida</taxon>
        <taxon>Ixodoidea</taxon>
        <taxon>Ixodidae</taxon>
        <taxon>Ixodinae</taxon>
        <taxon>Ixodes</taxon>
    </lineage>
</organism>
<evidence type="ECO:0000313" key="1">
    <source>
        <dbReference type="EMBL" id="KAG0410342.1"/>
    </source>
</evidence>
<reference evidence="1 2" key="1">
    <citation type="journal article" date="2020" name="Cell">
        <title>Large-Scale Comparative Analyses of Tick Genomes Elucidate Their Genetic Diversity and Vector Capacities.</title>
        <authorList>
            <consortium name="Tick Genome and Microbiome Consortium (TIGMIC)"/>
            <person name="Jia N."/>
            <person name="Wang J."/>
            <person name="Shi W."/>
            <person name="Du L."/>
            <person name="Sun Y."/>
            <person name="Zhan W."/>
            <person name="Jiang J.F."/>
            <person name="Wang Q."/>
            <person name="Zhang B."/>
            <person name="Ji P."/>
            <person name="Bell-Sakyi L."/>
            <person name="Cui X.M."/>
            <person name="Yuan T.T."/>
            <person name="Jiang B.G."/>
            <person name="Yang W.F."/>
            <person name="Lam T.T."/>
            <person name="Chang Q.C."/>
            <person name="Ding S.J."/>
            <person name="Wang X.J."/>
            <person name="Zhu J.G."/>
            <person name="Ruan X.D."/>
            <person name="Zhao L."/>
            <person name="Wei J.T."/>
            <person name="Ye R.Z."/>
            <person name="Que T.C."/>
            <person name="Du C.H."/>
            <person name="Zhou Y.H."/>
            <person name="Cheng J.X."/>
            <person name="Dai P.F."/>
            <person name="Guo W.B."/>
            <person name="Han X.H."/>
            <person name="Huang E.J."/>
            <person name="Li L.F."/>
            <person name="Wei W."/>
            <person name="Gao Y.C."/>
            <person name="Liu J.Z."/>
            <person name="Shao H.Z."/>
            <person name="Wang X."/>
            <person name="Wang C.C."/>
            <person name="Yang T.C."/>
            <person name="Huo Q.B."/>
            <person name="Li W."/>
            <person name="Chen H.Y."/>
            <person name="Chen S.E."/>
            <person name="Zhou L.G."/>
            <person name="Ni X.B."/>
            <person name="Tian J.H."/>
            <person name="Sheng Y."/>
            <person name="Liu T."/>
            <person name="Pan Y.S."/>
            <person name="Xia L.Y."/>
            <person name="Li J."/>
            <person name="Zhao F."/>
            <person name="Cao W.C."/>
        </authorList>
    </citation>
    <scope>NUCLEOTIDE SEQUENCE [LARGE SCALE GENOMIC DNA]</scope>
    <source>
        <strain evidence="1">Iper-2018</strain>
    </source>
</reference>
<evidence type="ECO:0000313" key="2">
    <source>
        <dbReference type="Proteomes" id="UP000805193"/>
    </source>
</evidence>
<comment type="caution">
    <text evidence="1">The sequence shown here is derived from an EMBL/GenBank/DDBJ whole genome shotgun (WGS) entry which is preliminary data.</text>
</comment>
<gene>
    <name evidence="1" type="ORF">HPB47_012542</name>
</gene>
<dbReference type="Proteomes" id="UP000805193">
    <property type="component" value="Unassembled WGS sequence"/>
</dbReference>